<comment type="caution">
    <text evidence="2">The sequence shown here is derived from an EMBL/GenBank/DDBJ whole genome shotgun (WGS) entry which is preliminary data.</text>
</comment>
<evidence type="ECO:0000313" key="2">
    <source>
        <dbReference type="EMBL" id="NEM99441.1"/>
    </source>
</evidence>
<dbReference type="InterPro" id="IPR013154">
    <property type="entry name" value="ADH-like_N"/>
</dbReference>
<reference evidence="2 3" key="1">
    <citation type="submission" date="2020-02" db="EMBL/GenBank/DDBJ databases">
        <authorList>
            <person name="Kim M.K."/>
        </authorList>
    </citation>
    <scope>NUCLEOTIDE SEQUENCE [LARGE SCALE GENOMIC DNA]</scope>
    <source>
        <strain evidence="2 3">BT327</strain>
    </source>
</reference>
<keyword evidence="3" id="KW-1185">Reference proteome</keyword>
<feature type="domain" description="Alcohol dehydrogenase-like N-terminal" evidence="1">
    <location>
        <begin position="2"/>
        <end position="39"/>
    </location>
</feature>
<dbReference type="AlphaFoldDB" id="A0A6B3M1H5"/>
<dbReference type="Gene3D" id="3.90.180.10">
    <property type="entry name" value="Medium-chain alcohol dehydrogenases, catalytic domain"/>
    <property type="match status" value="1"/>
</dbReference>
<evidence type="ECO:0000259" key="1">
    <source>
        <dbReference type="Pfam" id="PF08240"/>
    </source>
</evidence>
<name>A0A6B3M1H5_9BACT</name>
<dbReference type="Proteomes" id="UP000474777">
    <property type="component" value="Unassembled WGS sequence"/>
</dbReference>
<dbReference type="Pfam" id="PF08240">
    <property type="entry name" value="ADH_N"/>
    <property type="match status" value="1"/>
</dbReference>
<proteinExistence type="predicted"/>
<organism evidence="2 3">
    <name type="scientific">Pontibacter burrus</name>
    <dbReference type="NCBI Taxonomy" id="2704466"/>
    <lineage>
        <taxon>Bacteria</taxon>
        <taxon>Pseudomonadati</taxon>
        <taxon>Bacteroidota</taxon>
        <taxon>Cytophagia</taxon>
        <taxon>Cytophagales</taxon>
        <taxon>Hymenobacteraceae</taxon>
        <taxon>Pontibacter</taxon>
    </lineage>
</organism>
<protein>
    <submittedName>
        <fullName evidence="2">Alcohol dehydrogenase catalytic domain-containing protein</fullName>
    </submittedName>
</protein>
<accession>A0A6B3M1H5</accession>
<sequence length="64" mass="6554">MVKVIVTGVWHIDAKSINGRGAPFPAISGHEGAGIVSSTSFFYRSILSSGSLSKTLAACTSIGN</sequence>
<dbReference type="InterPro" id="IPR011032">
    <property type="entry name" value="GroES-like_sf"/>
</dbReference>
<dbReference type="EMBL" id="JAAGWD010000009">
    <property type="protein sequence ID" value="NEM99441.1"/>
    <property type="molecule type" value="Genomic_DNA"/>
</dbReference>
<evidence type="ECO:0000313" key="3">
    <source>
        <dbReference type="Proteomes" id="UP000474777"/>
    </source>
</evidence>
<gene>
    <name evidence="2" type="ORF">GXP69_17215</name>
</gene>
<dbReference type="SUPFAM" id="SSF50129">
    <property type="entry name" value="GroES-like"/>
    <property type="match status" value="1"/>
</dbReference>